<evidence type="ECO:0000313" key="3">
    <source>
        <dbReference type="Proteomes" id="UP000530564"/>
    </source>
</evidence>
<evidence type="ECO:0000259" key="1">
    <source>
        <dbReference type="Pfam" id="PF16242"/>
    </source>
</evidence>
<keyword evidence="3" id="KW-1185">Reference proteome</keyword>
<sequence length="163" mass="18450">MSIDMNDRAAVERKLWDDIERHQTGMLGLADGPILQPMTAFVEREGERLWFFARTDTALTRRIGEGAEGLFVFQQRDLQAAITGHLKVQHDEARIAKYWNAVAAAWHPQGKTDPRLTLICLDARDAEVWCSQAGPVTFAWEIAKANARKHEPHLGGRANLHFH</sequence>
<dbReference type="PANTHER" id="PTHR34818">
    <property type="entry name" value="PROTEIN BLI-3"/>
    <property type="match status" value="1"/>
</dbReference>
<dbReference type="Proteomes" id="UP000530564">
    <property type="component" value="Unassembled WGS sequence"/>
</dbReference>
<feature type="domain" description="General stress protein FMN-binding split barrel" evidence="1">
    <location>
        <begin position="13"/>
        <end position="152"/>
    </location>
</feature>
<dbReference type="InterPro" id="IPR052917">
    <property type="entry name" value="Stress-Dev_Protein"/>
</dbReference>
<dbReference type="SUPFAM" id="SSF50475">
    <property type="entry name" value="FMN-binding split barrel"/>
    <property type="match status" value="1"/>
</dbReference>
<comment type="caution">
    <text evidence="2">The sequence shown here is derived from an EMBL/GenBank/DDBJ whole genome shotgun (WGS) entry which is preliminary data.</text>
</comment>
<dbReference type="EMBL" id="JACIDK010000003">
    <property type="protein sequence ID" value="MBB3891599.1"/>
    <property type="molecule type" value="Genomic_DNA"/>
</dbReference>
<dbReference type="InterPro" id="IPR012349">
    <property type="entry name" value="Split_barrel_FMN-bd"/>
</dbReference>
<reference evidence="2 3" key="1">
    <citation type="submission" date="2020-08" db="EMBL/GenBank/DDBJ databases">
        <title>Genomic Encyclopedia of Type Strains, Phase IV (KMG-IV): sequencing the most valuable type-strain genomes for metagenomic binning, comparative biology and taxonomic classification.</title>
        <authorList>
            <person name="Goeker M."/>
        </authorList>
    </citation>
    <scope>NUCLEOTIDE SEQUENCE [LARGE SCALE GENOMIC DNA]</scope>
    <source>
        <strain evidence="2 3">DSM 21793</strain>
    </source>
</reference>
<dbReference type="Gene3D" id="2.30.110.10">
    <property type="entry name" value="Electron Transport, Fmn-binding Protein, Chain A"/>
    <property type="match status" value="1"/>
</dbReference>
<dbReference type="Pfam" id="PF16242">
    <property type="entry name" value="Pyrid_ox_like"/>
    <property type="match status" value="1"/>
</dbReference>
<organism evidence="2 3">
    <name type="scientific">Phenylobacterium haematophilum</name>
    <dbReference type="NCBI Taxonomy" id="98513"/>
    <lineage>
        <taxon>Bacteria</taxon>
        <taxon>Pseudomonadati</taxon>
        <taxon>Pseudomonadota</taxon>
        <taxon>Alphaproteobacteria</taxon>
        <taxon>Caulobacterales</taxon>
        <taxon>Caulobacteraceae</taxon>
        <taxon>Phenylobacterium</taxon>
    </lineage>
</organism>
<dbReference type="PANTHER" id="PTHR34818:SF1">
    <property type="entry name" value="PROTEIN BLI-3"/>
    <property type="match status" value="1"/>
</dbReference>
<name>A0A840A0U1_9CAUL</name>
<accession>A0A840A0U1</accession>
<dbReference type="InterPro" id="IPR038725">
    <property type="entry name" value="YdaG_split_barrel_FMN-bd"/>
</dbReference>
<protein>
    <submittedName>
        <fullName evidence="2">General stress protein 26</fullName>
    </submittedName>
</protein>
<dbReference type="AlphaFoldDB" id="A0A840A0U1"/>
<dbReference type="RefSeq" id="WP_183772712.1">
    <property type="nucleotide sequence ID" value="NZ_JACIDK010000003.1"/>
</dbReference>
<proteinExistence type="predicted"/>
<gene>
    <name evidence="2" type="ORF">GGQ61_002327</name>
</gene>
<evidence type="ECO:0000313" key="2">
    <source>
        <dbReference type="EMBL" id="MBB3891599.1"/>
    </source>
</evidence>